<name>A0ABT6N392_9SPHN</name>
<organism evidence="2 3">
    <name type="scientific">Sphingomonas oryzagri</name>
    <dbReference type="NCBI Taxonomy" id="3042314"/>
    <lineage>
        <taxon>Bacteria</taxon>
        <taxon>Pseudomonadati</taxon>
        <taxon>Pseudomonadota</taxon>
        <taxon>Alphaproteobacteria</taxon>
        <taxon>Sphingomonadales</taxon>
        <taxon>Sphingomonadaceae</taxon>
        <taxon>Sphingomonas</taxon>
    </lineage>
</organism>
<dbReference type="RefSeq" id="WP_281044491.1">
    <property type="nucleotide sequence ID" value="NZ_JARYGZ010000001.1"/>
</dbReference>
<dbReference type="Proteomes" id="UP001160625">
    <property type="component" value="Unassembled WGS sequence"/>
</dbReference>
<comment type="caution">
    <text evidence="2">The sequence shown here is derived from an EMBL/GenBank/DDBJ whole genome shotgun (WGS) entry which is preliminary data.</text>
</comment>
<evidence type="ECO:0000256" key="1">
    <source>
        <dbReference type="SAM" id="Phobius"/>
    </source>
</evidence>
<proteinExistence type="predicted"/>
<feature type="transmembrane region" description="Helical" evidence="1">
    <location>
        <begin position="32"/>
        <end position="52"/>
    </location>
</feature>
<feature type="transmembrane region" description="Helical" evidence="1">
    <location>
        <begin position="119"/>
        <end position="137"/>
    </location>
</feature>
<reference evidence="2" key="1">
    <citation type="submission" date="2023-04" db="EMBL/GenBank/DDBJ databases">
        <title>Sphingomonas sp. MAHUQ-71 isolated from rice field.</title>
        <authorList>
            <person name="Huq M.A."/>
        </authorList>
    </citation>
    <scope>NUCLEOTIDE SEQUENCE</scope>
    <source>
        <strain evidence="2">MAHUQ-71</strain>
    </source>
</reference>
<gene>
    <name evidence="2" type="ORF">QGN17_10845</name>
</gene>
<feature type="transmembrane region" description="Helical" evidence="1">
    <location>
        <begin position="6"/>
        <end position="25"/>
    </location>
</feature>
<keyword evidence="1" id="KW-1133">Transmembrane helix</keyword>
<accession>A0ABT6N392</accession>
<evidence type="ECO:0000313" key="2">
    <source>
        <dbReference type="EMBL" id="MDH7639228.1"/>
    </source>
</evidence>
<dbReference type="EMBL" id="JARYGZ010000001">
    <property type="protein sequence ID" value="MDH7639228.1"/>
    <property type="molecule type" value="Genomic_DNA"/>
</dbReference>
<protein>
    <submittedName>
        <fullName evidence="2">Uncharacterized protein</fullName>
    </submittedName>
</protein>
<feature type="transmembrane region" description="Helical" evidence="1">
    <location>
        <begin position="84"/>
        <end position="104"/>
    </location>
</feature>
<sequence>MPHELHTQLFLVTMLFGWGLALTIGKAAERTVTGILIVGASLSILALPVSMAARFQHLEWSAAAVDGLLLAALLGAAHHFKAGWILWMTAFQFMIILSHLPILFRPLISSESYVASTALWSWLMMLTLIQATGRNWLSRRQTGISRS</sequence>
<evidence type="ECO:0000313" key="3">
    <source>
        <dbReference type="Proteomes" id="UP001160625"/>
    </source>
</evidence>
<keyword evidence="1" id="KW-0812">Transmembrane</keyword>
<keyword evidence="3" id="KW-1185">Reference proteome</keyword>
<feature type="transmembrane region" description="Helical" evidence="1">
    <location>
        <begin position="58"/>
        <end position="77"/>
    </location>
</feature>
<keyword evidence="1" id="KW-0472">Membrane</keyword>